<feature type="domain" description="Exocyst complex component Sec3 coiled-coil" evidence="3">
    <location>
        <begin position="47"/>
        <end position="131"/>
    </location>
</feature>
<evidence type="ECO:0000256" key="2">
    <source>
        <dbReference type="SAM" id="MobiDB-lite"/>
    </source>
</evidence>
<feature type="non-terminal residue" evidence="4">
    <location>
        <position position="131"/>
    </location>
</feature>
<dbReference type="InterPro" id="IPR019160">
    <property type="entry name" value="Sec3_CC"/>
</dbReference>
<dbReference type="GO" id="GO:0000145">
    <property type="term" value="C:exocyst"/>
    <property type="evidence" value="ECO:0007669"/>
    <property type="project" value="InterPro"/>
</dbReference>
<feature type="compositionally biased region" description="Polar residues" evidence="2">
    <location>
        <begin position="1"/>
        <end position="11"/>
    </location>
</feature>
<dbReference type="GO" id="GO:0005886">
    <property type="term" value="C:plasma membrane"/>
    <property type="evidence" value="ECO:0007669"/>
    <property type="project" value="TreeGrafter"/>
</dbReference>
<evidence type="ECO:0000313" key="5">
    <source>
        <dbReference type="Proteomes" id="UP000553798"/>
    </source>
</evidence>
<accession>A0A7L2ZHA5</accession>
<protein>
    <submittedName>
        <fullName evidence="4">EXOC1 protein</fullName>
    </submittedName>
</protein>
<sequence length="131" mass="14662">ESVPSGENQSVAGGDEEAVDEYQELNAREEQDIEIMMEGCEYAIANAEAFAEKLSRELQVLDGANIQSIMASEKQVNILMKLLDEALTEVDQIELKLSSYEEMLQSVKEQMDQISESNHLIHLSNTNNVKL</sequence>
<dbReference type="Pfam" id="PF09763">
    <property type="entry name" value="Sec3_CC"/>
    <property type="match status" value="1"/>
</dbReference>
<dbReference type="Proteomes" id="UP000553798">
    <property type="component" value="Unassembled WGS sequence"/>
</dbReference>
<organism evidence="4 5">
    <name type="scientific">Prunella fulvescens</name>
    <name type="common">Brown accentor</name>
    <dbReference type="NCBI Taxonomy" id="670355"/>
    <lineage>
        <taxon>Eukaryota</taxon>
        <taxon>Metazoa</taxon>
        <taxon>Chordata</taxon>
        <taxon>Craniata</taxon>
        <taxon>Vertebrata</taxon>
        <taxon>Euteleostomi</taxon>
        <taxon>Archelosauria</taxon>
        <taxon>Archosauria</taxon>
        <taxon>Dinosauria</taxon>
        <taxon>Saurischia</taxon>
        <taxon>Theropoda</taxon>
        <taxon>Coelurosauria</taxon>
        <taxon>Aves</taxon>
        <taxon>Neognathae</taxon>
        <taxon>Neoaves</taxon>
        <taxon>Telluraves</taxon>
        <taxon>Australaves</taxon>
        <taxon>Passeriformes</taxon>
        <taxon>Passeroidea</taxon>
        <taxon>Prunellidae</taxon>
        <taxon>Prunella</taxon>
    </lineage>
</organism>
<proteinExistence type="predicted"/>
<reference evidence="4 5" key="1">
    <citation type="submission" date="2019-09" db="EMBL/GenBank/DDBJ databases">
        <title>Bird 10,000 Genomes (B10K) Project - Family phase.</title>
        <authorList>
            <person name="Zhang G."/>
        </authorList>
    </citation>
    <scope>NUCLEOTIDE SEQUENCE [LARGE SCALE GENOMIC DNA]</scope>
    <source>
        <strain evidence="4">B10K-DU-012-46</strain>
    </source>
</reference>
<dbReference type="PANTHER" id="PTHR16092">
    <property type="entry name" value="SEC3/SYNTAXIN-RELATED"/>
    <property type="match status" value="1"/>
</dbReference>
<keyword evidence="5" id="KW-1185">Reference proteome</keyword>
<dbReference type="EMBL" id="VZTP01002608">
    <property type="protein sequence ID" value="NXT04548.1"/>
    <property type="molecule type" value="Genomic_DNA"/>
</dbReference>
<evidence type="ECO:0000256" key="1">
    <source>
        <dbReference type="SAM" id="Coils"/>
    </source>
</evidence>
<keyword evidence="1" id="KW-0175">Coiled coil</keyword>
<feature type="coiled-coil region" evidence="1">
    <location>
        <begin position="76"/>
        <end position="117"/>
    </location>
</feature>
<name>A0A7L2ZHA5_9PASE</name>
<feature type="compositionally biased region" description="Acidic residues" evidence="2">
    <location>
        <begin position="14"/>
        <end position="23"/>
    </location>
</feature>
<dbReference type="GO" id="GO:0006887">
    <property type="term" value="P:exocytosis"/>
    <property type="evidence" value="ECO:0007669"/>
    <property type="project" value="InterPro"/>
</dbReference>
<dbReference type="PANTHER" id="PTHR16092:SF33">
    <property type="entry name" value="EXOCYST COMPLEX COMPONENT 1"/>
    <property type="match status" value="1"/>
</dbReference>
<feature type="non-terminal residue" evidence="4">
    <location>
        <position position="1"/>
    </location>
</feature>
<comment type="caution">
    <text evidence="4">The sequence shown here is derived from an EMBL/GenBank/DDBJ whole genome shotgun (WGS) entry which is preliminary data.</text>
</comment>
<feature type="region of interest" description="Disordered" evidence="2">
    <location>
        <begin position="1"/>
        <end position="24"/>
    </location>
</feature>
<dbReference type="AlphaFoldDB" id="A0A7L2ZHA5"/>
<dbReference type="GO" id="GO:0006893">
    <property type="term" value="P:Golgi to plasma membrane transport"/>
    <property type="evidence" value="ECO:0007669"/>
    <property type="project" value="TreeGrafter"/>
</dbReference>
<evidence type="ECO:0000313" key="4">
    <source>
        <dbReference type="EMBL" id="NXT04548.1"/>
    </source>
</evidence>
<gene>
    <name evidence="4" type="primary">Exoc1_0</name>
    <name evidence="4" type="ORF">PRUFUL_R05514</name>
</gene>
<dbReference type="GO" id="GO:0005546">
    <property type="term" value="F:phosphatidylinositol-4,5-bisphosphate binding"/>
    <property type="evidence" value="ECO:0007669"/>
    <property type="project" value="TreeGrafter"/>
</dbReference>
<evidence type="ECO:0000259" key="3">
    <source>
        <dbReference type="Pfam" id="PF09763"/>
    </source>
</evidence>